<evidence type="ECO:0000256" key="7">
    <source>
        <dbReference type="ARBA" id="ARBA00022840"/>
    </source>
</evidence>
<keyword evidence="3" id="KW-0597">Phosphoprotein</keyword>
<keyword evidence="4" id="KW-0808">Transferase</keyword>
<evidence type="ECO:0000256" key="3">
    <source>
        <dbReference type="ARBA" id="ARBA00022553"/>
    </source>
</evidence>
<evidence type="ECO:0000256" key="8">
    <source>
        <dbReference type="ARBA" id="ARBA00023012"/>
    </source>
</evidence>
<reference evidence="10 11" key="1">
    <citation type="submission" date="2016-10" db="EMBL/GenBank/DDBJ databases">
        <authorList>
            <person name="de Groot N.N."/>
        </authorList>
    </citation>
    <scope>NUCLEOTIDE SEQUENCE [LARGE SCALE GENOMIC DNA]</scope>
    <source>
        <strain evidence="10 11">DSM 15230</strain>
    </source>
</reference>
<keyword evidence="5" id="KW-0547">Nucleotide-binding</keyword>
<protein>
    <recommendedName>
        <fullName evidence="2">histidine kinase</fullName>
        <ecNumber evidence="2">2.7.13.3</ecNumber>
    </recommendedName>
</protein>
<keyword evidence="11" id="KW-1185">Reference proteome</keyword>
<evidence type="ECO:0000256" key="2">
    <source>
        <dbReference type="ARBA" id="ARBA00012438"/>
    </source>
</evidence>
<dbReference type="PANTHER" id="PTHR41523:SF8">
    <property type="entry name" value="ETHYLENE RESPONSE SENSOR PROTEIN"/>
    <property type="match status" value="1"/>
</dbReference>
<accession>A0A1G5VTV8</accession>
<feature type="domain" description="Histidine kinase" evidence="9">
    <location>
        <begin position="269"/>
        <end position="464"/>
    </location>
</feature>
<dbReference type="InterPro" id="IPR011102">
    <property type="entry name" value="Sig_transdc_His_kinase_HWE"/>
</dbReference>
<evidence type="ECO:0000256" key="5">
    <source>
        <dbReference type="ARBA" id="ARBA00022741"/>
    </source>
</evidence>
<organism evidence="10 11">
    <name type="scientific">Allisonella histaminiformans</name>
    <dbReference type="NCBI Taxonomy" id="209880"/>
    <lineage>
        <taxon>Bacteria</taxon>
        <taxon>Bacillati</taxon>
        <taxon>Bacillota</taxon>
        <taxon>Negativicutes</taxon>
        <taxon>Veillonellales</taxon>
        <taxon>Veillonellaceae</taxon>
        <taxon>Allisonella</taxon>
    </lineage>
</organism>
<dbReference type="SUPFAM" id="SSF55785">
    <property type="entry name" value="PYP-like sensor domain (PAS domain)"/>
    <property type="match status" value="1"/>
</dbReference>
<dbReference type="InterPro" id="IPR035965">
    <property type="entry name" value="PAS-like_dom_sf"/>
</dbReference>
<keyword evidence="6 10" id="KW-0418">Kinase</keyword>
<evidence type="ECO:0000256" key="4">
    <source>
        <dbReference type="ARBA" id="ARBA00022679"/>
    </source>
</evidence>
<proteinExistence type="predicted"/>
<dbReference type="GeneID" id="87755905"/>
<dbReference type="AlphaFoldDB" id="A0A1G5VTV8"/>
<dbReference type="EMBL" id="FMXA01000009">
    <property type="protein sequence ID" value="SDA49279.1"/>
    <property type="molecule type" value="Genomic_DNA"/>
</dbReference>
<dbReference type="InterPro" id="IPR011495">
    <property type="entry name" value="Sig_transdc_His_kin_sub2_dim/P"/>
</dbReference>
<evidence type="ECO:0000313" key="11">
    <source>
        <dbReference type="Proteomes" id="UP000199689"/>
    </source>
</evidence>
<dbReference type="GO" id="GO:0005524">
    <property type="term" value="F:ATP binding"/>
    <property type="evidence" value="ECO:0007669"/>
    <property type="project" value="UniProtKB-KW"/>
</dbReference>
<comment type="catalytic activity">
    <reaction evidence="1">
        <text>ATP + protein L-histidine = ADP + protein N-phospho-L-histidine.</text>
        <dbReference type="EC" id="2.7.13.3"/>
    </reaction>
</comment>
<dbReference type="PANTHER" id="PTHR41523">
    <property type="entry name" value="TWO-COMPONENT SYSTEM SENSOR PROTEIN"/>
    <property type="match status" value="1"/>
</dbReference>
<keyword evidence="7" id="KW-0067">ATP-binding</keyword>
<dbReference type="SMART" id="SM00911">
    <property type="entry name" value="HWE_HK"/>
    <property type="match status" value="1"/>
</dbReference>
<name>A0A1G5VTV8_9FIRM</name>
<dbReference type="GO" id="GO:0000160">
    <property type="term" value="P:phosphorelay signal transduction system"/>
    <property type="evidence" value="ECO:0007669"/>
    <property type="project" value="UniProtKB-KW"/>
</dbReference>
<dbReference type="SUPFAM" id="SSF55874">
    <property type="entry name" value="ATPase domain of HSP90 chaperone/DNA topoisomerase II/histidine kinase"/>
    <property type="match status" value="1"/>
</dbReference>
<dbReference type="Proteomes" id="UP000199689">
    <property type="component" value="Unassembled WGS sequence"/>
</dbReference>
<dbReference type="EC" id="2.7.13.3" evidence="2"/>
<sequence>MIDQLYSLAREYTDLTEVQARILTHIRVAIGFAADISRNQIYICAPGKNKDMIVILAAGKPSFDTGKTYFSPGETFLTDEFAITSTVLKLGKKVVGRKELAIGRIVGITAYPVLDNAGIPFAVIGIMASGIRQQQVLTDTANQVLQVPLPEREYRAVRPQDGVIILDAVGRIMYANDTASGITLVFGNENIDKAVEGKLLAHLPMVQEVMEKGRVVQGEEKAGPMTLSIWALPLMQSGRVMRIILLVSDITAVREKEQQLLVKESVIKEIHHRVKNSLNTVAGLLRMQSRRSDNPETRSALKKAVDRIVSISQVHDILAHQSGEDIDWEILLDKLCDLSVRSLGGGGIRLERIRAQGPVILSSDKAVHLSIAVNELIHNAIGHGLEGQEQGILRVEDRVEGDSLHIIIQNNGELLPERFGKKSYGLGLQIVTTLVELELRGTFCFVNEGDRVSAEITCLLKEDR</sequence>
<gene>
    <name evidence="10" type="ORF">SAMN02910343_00878</name>
</gene>
<evidence type="ECO:0000256" key="6">
    <source>
        <dbReference type="ARBA" id="ARBA00022777"/>
    </source>
</evidence>
<keyword evidence="8" id="KW-0902">Two-component regulatory system</keyword>
<dbReference type="InterPro" id="IPR038424">
    <property type="entry name" value="H_kinase_PdtaS_GAF_sf"/>
</dbReference>
<evidence type="ECO:0000313" key="10">
    <source>
        <dbReference type="EMBL" id="SDA49279.1"/>
    </source>
</evidence>
<dbReference type="PROSITE" id="PS50109">
    <property type="entry name" value="HIS_KIN"/>
    <property type="match status" value="1"/>
</dbReference>
<dbReference type="GO" id="GO:0004673">
    <property type="term" value="F:protein histidine kinase activity"/>
    <property type="evidence" value="ECO:0007669"/>
    <property type="project" value="UniProtKB-EC"/>
</dbReference>
<dbReference type="InterPro" id="IPR036890">
    <property type="entry name" value="HATPase_C_sf"/>
</dbReference>
<dbReference type="RefSeq" id="WP_234944922.1">
    <property type="nucleotide sequence ID" value="NZ_FMXA01000009.1"/>
</dbReference>
<dbReference type="Gene3D" id="3.30.565.10">
    <property type="entry name" value="Histidine kinase-like ATPase, C-terminal domain"/>
    <property type="match status" value="1"/>
</dbReference>
<evidence type="ECO:0000256" key="1">
    <source>
        <dbReference type="ARBA" id="ARBA00000085"/>
    </source>
</evidence>
<dbReference type="InterPro" id="IPR005467">
    <property type="entry name" value="His_kinase_dom"/>
</dbReference>
<dbReference type="Pfam" id="PF07568">
    <property type="entry name" value="HisKA_2"/>
    <property type="match status" value="1"/>
</dbReference>
<evidence type="ECO:0000259" key="9">
    <source>
        <dbReference type="PROSITE" id="PS50109"/>
    </source>
</evidence>
<dbReference type="Gene3D" id="3.30.450.20">
    <property type="entry name" value="PAS domain"/>
    <property type="match status" value="1"/>
</dbReference>
<dbReference type="Gene3D" id="3.30.450.280">
    <property type="entry name" value="GAF domain"/>
    <property type="match status" value="1"/>
</dbReference>
<dbReference type="STRING" id="209880.SAMN02910343_00878"/>